<dbReference type="NCBIfam" id="TIGR02562">
    <property type="entry name" value="cas3_yersinia"/>
    <property type="match status" value="1"/>
</dbReference>
<evidence type="ECO:0000313" key="10">
    <source>
        <dbReference type="EMBL" id="MFC0322075.1"/>
    </source>
</evidence>
<evidence type="ECO:0000256" key="5">
    <source>
        <dbReference type="ARBA" id="ARBA00022801"/>
    </source>
</evidence>
<dbReference type="InterPro" id="IPR027417">
    <property type="entry name" value="P-loop_NTPase"/>
</dbReference>
<reference evidence="10 11" key="1">
    <citation type="submission" date="2024-09" db="EMBL/GenBank/DDBJ databases">
        <authorList>
            <person name="Sun Q."/>
            <person name="Mori K."/>
        </authorList>
    </citation>
    <scope>NUCLEOTIDE SEQUENCE [LARGE SCALE GENOMIC DNA]</scope>
    <source>
        <strain evidence="10 11">CCM 7538</strain>
    </source>
</reference>
<dbReference type="InterPro" id="IPR006483">
    <property type="entry name" value="CRISPR-assoc_Cas3_HD"/>
</dbReference>
<protein>
    <submittedName>
        <fullName evidence="10">Type I-F CRISPR-associated helicase Cas3f</fullName>
    </submittedName>
</protein>
<dbReference type="Pfam" id="PF21384">
    <property type="entry name" value="Cas3_I-F_Cas2"/>
    <property type="match status" value="1"/>
</dbReference>
<dbReference type="Pfam" id="PF18019">
    <property type="entry name" value="Cas3_HD"/>
    <property type="match status" value="1"/>
</dbReference>
<name>A0ABV6HVA9_9PAST</name>
<keyword evidence="11" id="KW-1185">Reference proteome</keyword>
<dbReference type="Proteomes" id="UP001589769">
    <property type="component" value="Unassembled WGS sequence"/>
</dbReference>
<comment type="caution">
    <text evidence="10">The sequence shown here is derived from an EMBL/GenBank/DDBJ whole genome shotgun (WGS) entry which is preliminary data.</text>
</comment>
<dbReference type="SUPFAM" id="SSF52540">
    <property type="entry name" value="P-loop containing nucleoside triphosphate hydrolases"/>
    <property type="match status" value="1"/>
</dbReference>
<dbReference type="Gene3D" id="1.10.3210.30">
    <property type="match status" value="1"/>
</dbReference>
<evidence type="ECO:0000256" key="3">
    <source>
        <dbReference type="ARBA" id="ARBA00022723"/>
    </source>
</evidence>
<proteinExistence type="inferred from homology"/>
<keyword evidence="3" id="KW-0479">Metal-binding</keyword>
<evidence type="ECO:0000256" key="7">
    <source>
        <dbReference type="ARBA" id="ARBA00022840"/>
    </source>
</evidence>
<gene>
    <name evidence="10" type="primary">cas3f</name>
    <name evidence="10" type="ORF">ACFFHT_00605</name>
</gene>
<dbReference type="PROSITE" id="PS51643">
    <property type="entry name" value="HD_CAS3"/>
    <property type="match status" value="1"/>
</dbReference>
<keyword evidence="7" id="KW-0067">ATP-binding</keyword>
<keyword evidence="8" id="KW-0051">Antiviral defense</keyword>
<feature type="domain" description="HD Cas3-type" evidence="9">
    <location>
        <begin position="102"/>
        <end position="335"/>
    </location>
</feature>
<dbReference type="InterPro" id="IPR054712">
    <property type="entry name" value="Cas3-like_dom"/>
</dbReference>
<dbReference type="EMBL" id="JBHLWA010000001">
    <property type="protein sequence ID" value="MFC0322075.1"/>
    <property type="molecule type" value="Genomic_DNA"/>
</dbReference>
<keyword evidence="4" id="KW-0547">Nucleotide-binding</keyword>
<sequence length="1109" mass="127297">MNILLVSQCHKNALKKTRRILDQFAERCGDRVWQTAITQAGLQTLKQLLRQTARKNTAVACYWTHGKNKTDLLWIIGDKRQFNQDGRTPTNRTQRDILRKDDEVAWVHAYSIQIITALAALLHDLGKASTAFQDKLKPEARFFADSYRHEWVSVRLFAAMIANCQTDAEWLYRLANWAEYQQQNPDWLKHLKKEGKQPNQDGFDCLPPLAKALIWLIASHHRTPYLAEFSENNANKKKVWAREVPETLTRFYRRLSASSGWVFNPHSEHPQPEKFWQFSHLVSDSPAWQKAMCRWANKALTHQGLMTLLSQNENITDSFLLLLARLSLMTADHHYSSLPSDQKLGEKDFPLIANTDSQGQPKQRLDEHLLGVCQSAVRFVRILPKLPSLLPFLQHKGFNKRNSIERFRWQDRAFDLAKRLQPITEQQGFFGINMASTGCGKTLGNARIMYALANPQQGARFTIALGLRVLTLQTGKALQHKLNLDDDALAVLVGGEAVSQLFELQEKRGSESAEDWLDTLEIEGGIVGESAVDTIAEFGTLLANKKAKQLLQTPLVTCTVDYLMNASESLRGGKHIVPILRLLTGDLILDEPDDFDQNDLPALSRLVHLAGLFGSKVLLSSATLTPDLVAGLYEAYQAGRKVWNHNHQFASNEVCCAWFDEFHQQTFSCQNVTDYQQRHTEFAQLRLTKLQQQPIRRIAEIMPLPNVAGGENQLLNWSLLAEYLLKKALDFHHQYFTQDKTTNKTVSLGLIRFANIRPIIPTVLAMLQQQCPEDTEIHLCCYHSRQLLLLRNRLEQCLDRLLTRYDPQSIFQEPEIQIALQNSDKQHHIFIVIGSPVTEVGRDHDYDWAIIDPSSMRSIIQLAGRVWRHRPDKVAQIPNIALLPSNWRGLTGKFYPNGIFSRPGFESKENGLVSHQTEQLITPDQLAVIDAIPRITYQAEEIAPKKNKYDTLAILEHNVMFKLFQSENFNYVNGYWRTENAKLTAHYSLTTPFRASQLMEEFVCLPDELSEWQYAFAYRDKVYQDPIGCAKEYHRFEYRLIKSSNSQIKPWLAFSLTAVLEELADAWKNKEIEQIAFSYATVSLNKNSQTETIWQFNEFLGFWEKENEQ</sequence>
<evidence type="ECO:0000256" key="1">
    <source>
        <dbReference type="ARBA" id="ARBA00006847"/>
    </source>
</evidence>
<evidence type="ECO:0000256" key="6">
    <source>
        <dbReference type="ARBA" id="ARBA00022806"/>
    </source>
</evidence>
<comment type="similarity">
    <text evidence="2">In the central section; belongs to the CRISPR-associated helicase Cas3 family.</text>
</comment>
<evidence type="ECO:0000256" key="4">
    <source>
        <dbReference type="ARBA" id="ARBA00022741"/>
    </source>
</evidence>
<evidence type="ECO:0000259" key="9">
    <source>
        <dbReference type="PROSITE" id="PS51643"/>
    </source>
</evidence>
<accession>A0ABV6HVA9</accession>
<dbReference type="InterPro" id="IPR048823">
    <property type="entry name" value="Cas3_I-F_Cas2"/>
</dbReference>
<comment type="similarity">
    <text evidence="1">In the N-terminal section; belongs to the CRISPR-associated nuclease Cas3-HD family.</text>
</comment>
<evidence type="ECO:0000256" key="2">
    <source>
        <dbReference type="ARBA" id="ARBA00009046"/>
    </source>
</evidence>
<dbReference type="InterPro" id="IPR013395">
    <property type="entry name" value="CRISPR-assoc_Cas3_yers"/>
</dbReference>
<dbReference type="RefSeq" id="WP_382372474.1">
    <property type="nucleotide sequence ID" value="NZ_JBHLWA010000001.1"/>
</dbReference>
<keyword evidence="5" id="KW-0378">Hydrolase</keyword>
<dbReference type="Pfam" id="PF22590">
    <property type="entry name" value="Cas3-like_C_2"/>
    <property type="match status" value="1"/>
</dbReference>
<evidence type="ECO:0000313" key="11">
    <source>
        <dbReference type="Proteomes" id="UP001589769"/>
    </source>
</evidence>
<keyword evidence="6" id="KW-0347">Helicase</keyword>
<dbReference type="InterPro" id="IPR038257">
    <property type="entry name" value="CRISPR-assoc_Cas3_HD_sf"/>
</dbReference>
<evidence type="ECO:0000256" key="8">
    <source>
        <dbReference type="ARBA" id="ARBA00023118"/>
    </source>
</evidence>
<organism evidence="10 11">
    <name type="scientific">Gallibacterium melopsittaci</name>
    <dbReference type="NCBI Taxonomy" id="516063"/>
    <lineage>
        <taxon>Bacteria</taxon>
        <taxon>Pseudomonadati</taxon>
        <taxon>Pseudomonadota</taxon>
        <taxon>Gammaproteobacteria</taxon>
        <taxon>Pasteurellales</taxon>
        <taxon>Pasteurellaceae</taxon>
        <taxon>Gallibacterium</taxon>
    </lineage>
</organism>